<feature type="region of interest" description="Disordered" evidence="1">
    <location>
        <begin position="282"/>
        <end position="314"/>
    </location>
</feature>
<gene>
    <name evidence="2" type="ORF">HNQ39_004556</name>
</gene>
<sequence>MTRTERAQRYLETQAINALRLPEGSEPEEGIFRLLPLEAFQLIAVLETGDAPIPPHLLETSLARITQRRDCADFVLVALLRILLRPHAAARLGVSEREAITEAALNFCYWWDQRDASGRGIQGMCFHTENHQILFHCAELLAGQLFPERVFPGTQQIGAWHVAKATERCQRWFSHRRRFGYAEWLSCYFDEDLLALVSLYDFAQDAAIRDEARKHVDFLLSEVARHSFNGVVGVSQGRTYAEFLTGRRHDPLSTLTWLVFGDGEPDLSHPTFAATALATSTYPLPSSQRGTSDQPERVTSGASGERQCRYGVGPGDAEASGIDLDNLDDSLLFWAVQNARHPKLRKTAFALATAAEDTWLQNFIREAEVLDDGEAINTVLGPVDVLTYQTPHYQLSCAQDFRPGGLGYQQHVWQATLSVDAVVFTNQPGGYSQSSAHSERPNFWAGNKWLPRAAQHKNVLICLHRAPADAPLPFSHAYFPRRAFGEVDESGHWVFARLGASYLALYSQHKPSWHGDDELRAEAHENLWLCELGDEAAFGSFTAFCEAVVAATPTHKTPLAVTYPSPSLGQVHFGWSEPLTVNDEELSLHGYPRPEIPQ</sequence>
<protein>
    <submittedName>
        <fullName evidence="2">Uncharacterized protein</fullName>
    </submittedName>
</protein>
<comment type="caution">
    <text evidence="2">The sequence shown here is derived from an EMBL/GenBank/DDBJ whole genome shotgun (WGS) entry which is preliminary data.</text>
</comment>
<name>A0A7W9SUR7_ARMRO</name>
<evidence type="ECO:0000256" key="1">
    <source>
        <dbReference type="SAM" id="MobiDB-lite"/>
    </source>
</evidence>
<evidence type="ECO:0000313" key="2">
    <source>
        <dbReference type="EMBL" id="MBB6052735.1"/>
    </source>
</evidence>
<keyword evidence="3" id="KW-1185">Reference proteome</keyword>
<feature type="compositionally biased region" description="Polar residues" evidence="1">
    <location>
        <begin position="282"/>
        <end position="293"/>
    </location>
</feature>
<organism evidence="2 3">
    <name type="scientific">Armatimonas rosea</name>
    <dbReference type="NCBI Taxonomy" id="685828"/>
    <lineage>
        <taxon>Bacteria</taxon>
        <taxon>Bacillati</taxon>
        <taxon>Armatimonadota</taxon>
        <taxon>Armatimonadia</taxon>
        <taxon>Armatimonadales</taxon>
        <taxon>Armatimonadaceae</taxon>
        <taxon>Armatimonas</taxon>
    </lineage>
</organism>
<dbReference type="AlphaFoldDB" id="A0A7W9SUR7"/>
<dbReference type="EMBL" id="JACHGW010000004">
    <property type="protein sequence ID" value="MBB6052735.1"/>
    <property type="molecule type" value="Genomic_DNA"/>
</dbReference>
<accession>A0A7W9SUR7</accession>
<reference evidence="2 3" key="1">
    <citation type="submission" date="2020-08" db="EMBL/GenBank/DDBJ databases">
        <title>Genomic Encyclopedia of Type Strains, Phase IV (KMG-IV): sequencing the most valuable type-strain genomes for metagenomic binning, comparative biology and taxonomic classification.</title>
        <authorList>
            <person name="Goeker M."/>
        </authorList>
    </citation>
    <scope>NUCLEOTIDE SEQUENCE [LARGE SCALE GENOMIC DNA]</scope>
    <source>
        <strain evidence="2 3">DSM 23562</strain>
    </source>
</reference>
<dbReference type="Proteomes" id="UP000520814">
    <property type="component" value="Unassembled WGS sequence"/>
</dbReference>
<proteinExistence type="predicted"/>
<evidence type="ECO:0000313" key="3">
    <source>
        <dbReference type="Proteomes" id="UP000520814"/>
    </source>
</evidence>
<dbReference type="RefSeq" id="WP_184202317.1">
    <property type="nucleotide sequence ID" value="NZ_JACHGW010000004.1"/>
</dbReference>